<organism evidence="3 4">
    <name type="scientific">Haematococcus lacustris</name>
    <name type="common">Green alga</name>
    <name type="synonym">Haematococcus pluvialis</name>
    <dbReference type="NCBI Taxonomy" id="44745"/>
    <lineage>
        <taxon>Eukaryota</taxon>
        <taxon>Viridiplantae</taxon>
        <taxon>Chlorophyta</taxon>
        <taxon>core chlorophytes</taxon>
        <taxon>Chlorophyceae</taxon>
        <taxon>CS clade</taxon>
        <taxon>Chlamydomonadales</taxon>
        <taxon>Haematococcaceae</taxon>
        <taxon>Haematococcus</taxon>
    </lineage>
</organism>
<feature type="signal peptide" evidence="2">
    <location>
        <begin position="1"/>
        <end position="29"/>
    </location>
</feature>
<gene>
    <name evidence="3" type="ORF">HaLaN_17135</name>
</gene>
<dbReference type="Proteomes" id="UP000485058">
    <property type="component" value="Unassembled WGS sequence"/>
</dbReference>
<keyword evidence="2" id="KW-0732">Signal</keyword>
<evidence type="ECO:0000313" key="4">
    <source>
        <dbReference type="Proteomes" id="UP000485058"/>
    </source>
</evidence>
<evidence type="ECO:0008006" key="5">
    <source>
        <dbReference type="Google" id="ProtNLM"/>
    </source>
</evidence>
<sequence length="231" mass="23100">SSTPQQLHASGLPPGLALGLLLLITQASGDAASAADTATALTGLQAAESASLLAPNPSQEGDPLDGLAAALTPGTSPSQANGLLAVAQLAVGLGLPAIALAAVQVAAAELPASCALPQVKLELDLAAAQAYCTIHCWEVAQLPATEQTLAAAEQQAACASAASSSSTADYDTSSSDREAAREAAAQDPEEPRVWAQLALAALRAQRWSEVHVAMAAAMRLGLSDPILLQQA</sequence>
<feature type="non-terminal residue" evidence="3">
    <location>
        <position position="1"/>
    </location>
</feature>
<comment type="caution">
    <text evidence="3">The sequence shown here is derived from an EMBL/GenBank/DDBJ whole genome shotgun (WGS) entry which is preliminary data.</text>
</comment>
<evidence type="ECO:0000256" key="1">
    <source>
        <dbReference type="SAM" id="MobiDB-lite"/>
    </source>
</evidence>
<feature type="chain" id="PRO_5025664289" description="TPR_REGION domain-containing protein" evidence="2">
    <location>
        <begin position="30"/>
        <end position="231"/>
    </location>
</feature>
<dbReference type="AlphaFoldDB" id="A0A699ZVV0"/>
<accession>A0A699ZVV0</accession>
<keyword evidence="4" id="KW-1185">Reference proteome</keyword>
<name>A0A699ZVV0_HAELA</name>
<protein>
    <recommendedName>
        <fullName evidence="5">TPR_REGION domain-containing protein</fullName>
    </recommendedName>
</protein>
<proteinExistence type="predicted"/>
<dbReference type="EMBL" id="BLLF01001569">
    <property type="protein sequence ID" value="GFH20072.1"/>
    <property type="molecule type" value="Genomic_DNA"/>
</dbReference>
<feature type="region of interest" description="Disordered" evidence="1">
    <location>
        <begin position="51"/>
        <end position="72"/>
    </location>
</feature>
<reference evidence="3 4" key="1">
    <citation type="submission" date="2020-02" db="EMBL/GenBank/DDBJ databases">
        <title>Draft genome sequence of Haematococcus lacustris strain NIES-144.</title>
        <authorList>
            <person name="Morimoto D."/>
            <person name="Nakagawa S."/>
            <person name="Yoshida T."/>
            <person name="Sawayama S."/>
        </authorList>
    </citation>
    <scope>NUCLEOTIDE SEQUENCE [LARGE SCALE GENOMIC DNA]</scope>
    <source>
        <strain evidence="3 4">NIES-144</strain>
    </source>
</reference>
<evidence type="ECO:0000313" key="3">
    <source>
        <dbReference type="EMBL" id="GFH20072.1"/>
    </source>
</evidence>
<feature type="region of interest" description="Disordered" evidence="1">
    <location>
        <begin position="165"/>
        <end position="188"/>
    </location>
</feature>
<feature type="non-terminal residue" evidence="3">
    <location>
        <position position="231"/>
    </location>
</feature>
<evidence type="ECO:0000256" key="2">
    <source>
        <dbReference type="SAM" id="SignalP"/>
    </source>
</evidence>